<dbReference type="InterPro" id="IPR007433">
    <property type="entry name" value="DUF481"/>
</dbReference>
<accession>A0AA49Q7B1</accession>
<evidence type="ECO:0000313" key="2">
    <source>
        <dbReference type="EMBL" id="WKW11594.1"/>
    </source>
</evidence>
<keyword evidence="4" id="KW-1185">Reference proteome</keyword>
<dbReference type="KEGG" id="pspc:Strain318_000849"/>
<dbReference type="Proteomes" id="UP001229955">
    <property type="component" value="Chromosome"/>
</dbReference>
<accession>A0AA49Q4C5</accession>
<feature type="signal peptide" evidence="1">
    <location>
        <begin position="1"/>
        <end position="21"/>
    </location>
</feature>
<protein>
    <submittedName>
        <fullName evidence="3">DUF481 domain-containing protein</fullName>
    </submittedName>
</protein>
<evidence type="ECO:0000313" key="4">
    <source>
        <dbReference type="Proteomes" id="UP001229955"/>
    </source>
</evidence>
<dbReference type="RefSeq" id="WP_367887292.1">
    <property type="nucleotide sequence ID" value="NZ_CP130612.1"/>
</dbReference>
<sequence length="241" mass="26199">MSRLHRLAPLALALLAASARAQEATPVVTKITADFGYVQAAGNSQVTTTSVGQKLTQSRGRLGLEQTFNFVYGEQQGTVNTNFLRAGLRGDYKLGGVFSAFATVAYDRNTFAGIERRFEENLGIAWRAIGAPKDTLRIEAGGSVTQQKSTTGVINDFPAGRAALAYRHMFSAASYFLQAVEGIPNFKDTEDWRVNTESSLVAPISARIGVKVSYVVRFDNLPEPGFQTTDRIFTTGVQITF</sequence>
<name>A0AA49Q7B1_9BACT</name>
<dbReference type="EMBL" id="CP130612">
    <property type="protein sequence ID" value="WKW11594.1"/>
    <property type="molecule type" value="Genomic_DNA"/>
</dbReference>
<dbReference type="Pfam" id="PF04338">
    <property type="entry name" value="DUF481"/>
    <property type="match status" value="1"/>
</dbReference>
<dbReference type="AlphaFoldDB" id="A0AA49Q7B1"/>
<dbReference type="EMBL" id="CP130613">
    <property type="protein sequence ID" value="WKW14504.1"/>
    <property type="molecule type" value="Genomic_DNA"/>
</dbReference>
<feature type="chain" id="PRO_5041328660" evidence="1">
    <location>
        <begin position="22"/>
        <end position="241"/>
    </location>
</feature>
<keyword evidence="1" id="KW-0732">Signal</keyword>
<reference evidence="3" key="1">
    <citation type="submission" date="2023-07" db="EMBL/GenBank/DDBJ databases">
        <authorList>
            <person name="Haufschild T."/>
            <person name="Kallscheuer N."/>
            <person name="Hammer J."/>
            <person name="Kohn T."/>
            <person name="Kabuu M."/>
            <person name="Jogler M."/>
            <person name="Wohfarth N."/>
            <person name="Heuer A."/>
            <person name="Rohde M."/>
            <person name="van Teeseling M.C.F."/>
            <person name="Jogler C."/>
        </authorList>
    </citation>
    <scope>NUCLEOTIDE SEQUENCE</scope>
    <source>
        <strain evidence="2">Strain 138</strain>
        <strain evidence="3">Strain 318</strain>
    </source>
</reference>
<proteinExistence type="predicted"/>
<evidence type="ECO:0000313" key="3">
    <source>
        <dbReference type="EMBL" id="WKW14504.1"/>
    </source>
</evidence>
<evidence type="ECO:0000256" key="1">
    <source>
        <dbReference type="SAM" id="SignalP"/>
    </source>
</evidence>
<gene>
    <name evidence="2" type="ORF">Strain138_000849</name>
    <name evidence="3" type="ORF">Strain318_000849</name>
</gene>
<organism evidence="3 4">
    <name type="scientific">Pseudogemmatithrix spongiicola</name>
    <dbReference type="NCBI Taxonomy" id="3062599"/>
    <lineage>
        <taxon>Bacteria</taxon>
        <taxon>Pseudomonadati</taxon>
        <taxon>Gemmatimonadota</taxon>
        <taxon>Gemmatimonadia</taxon>
        <taxon>Gemmatimonadales</taxon>
        <taxon>Gemmatimonadaceae</taxon>
        <taxon>Pseudogemmatithrix</taxon>
    </lineage>
</organism>